<dbReference type="GO" id="GO:0005874">
    <property type="term" value="C:microtubule"/>
    <property type="evidence" value="ECO:0007669"/>
    <property type="project" value="UniProtKB-KW"/>
</dbReference>
<evidence type="ECO:0000256" key="5">
    <source>
        <dbReference type="ARBA" id="ARBA00023175"/>
    </source>
</evidence>
<dbReference type="PANTHER" id="PTHR37739">
    <property type="entry name" value="KINESIN-LIKE PROTEIN KIN-12D"/>
    <property type="match status" value="1"/>
</dbReference>
<keyword evidence="1" id="KW-0493">Microtubule</keyword>
<protein>
    <submittedName>
        <fullName evidence="7">Uncharacterized protein</fullName>
    </submittedName>
</protein>
<keyword evidence="8" id="KW-1185">Reference proteome</keyword>
<evidence type="ECO:0000256" key="6">
    <source>
        <dbReference type="SAM" id="Coils"/>
    </source>
</evidence>
<reference evidence="7 8" key="1">
    <citation type="submission" date="2018-02" db="EMBL/GenBank/DDBJ databases">
        <title>Draft genome of wild Prunus yedoensis var. nudiflora.</title>
        <authorList>
            <person name="Baek S."/>
            <person name="Kim J.-H."/>
            <person name="Choi K."/>
            <person name="Kim G.-B."/>
            <person name="Cho A."/>
            <person name="Jang H."/>
            <person name="Shin C.-H."/>
            <person name="Yu H.-J."/>
            <person name="Mun J.-H."/>
        </authorList>
    </citation>
    <scope>NUCLEOTIDE SEQUENCE [LARGE SCALE GENOMIC DNA]</scope>
    <source>
        <strain evidence="8">cv. Jeju island</strain>
        <tissue evidence="7">Leaf</tissue>
    </source>
</reference>
<evidence type="ECO:0000256" key="4">
    <source>
        <dbReference type="ARBA" id="ARBA00023054"/>
    </source>
</evidence>
<dbReference type="GO" id="GO:0005524">
    <property type="term" value="F:ATP binding"/>
    <property type="evidence" value="ECO:0007669"/>
    <property type="project" value="UniProtKB-KW"/>
</dbReference>
<keyword evidence="4 6" id="KW-0175">Coiled coil</keyword>
<evidence type="ECO:0000256" key="3">
    <source>
        <dbReference type="ARBA" id="ARBA00022840"/>
    </source>
</evidence>
<evidence type="ECO:0000256" key="2">
    <source>
        <dbReference type="ARBA" id="ARBA00022741"/>
    </source>
</evidence>
<feature type="coiled-coil region" evidence="6">
    <location>
        <begin position="57"/>
        <end position="105"/>
    </location>
</feature>
<organism evidence="7 8">
    <name type="scientific">Prunus yedoensis var. nudiflora</name>
    <dbReference type="NCBI Taxonomy" id="2094558"/>
    <lineage>
        <taxon>Eukaryota</taxon>
        <taxon>Viridiplantae</taxon>
        <taxon>Streptophyta</taxon>
        <taxon>Embryophyta</taxon>
        <taxon>Tracheophyta</taxon>
        <taxon>Spermatophyta</taxon>
        <taxon>Magnoliopsida</taxon>
        <taxon>eudicotyledons</taxon>
        <taxon>Gunneridae</taxon>
        <taxon>Pentapetalae</taxon>
        <taxon>rosids</taxon>
        <taxon>fabids</taxon>
        <taxon>Rosales</taxon>
        <taxon>Rosaceae</taxon>
        <taxon>Amygdaloideae</taxon>
        <taxon>Amygdaleae</taxon>
        <taxon>Prunus</taxon>
    </lineage>
</organism>
<evidence type="ECO:0000256" key="1">
    <source>
        <dbReference type="ARBA" id="ARBA00022701"/>
    </source>
</evidence>
<evidence type="ECO:0000313" key="7">
    <source>
        <dbReference type="EMBL" id="PQM39771.1"/>
    </source>
</evidence>
<dbReference type="EMBL" id="PJQY01003156">
    <property type="protein sequence ID" value="PQM39771.1"/>
    <property type="molecule type" value="Genomic_DNA"/>
</dbReference>
<keyword evidence="2" id="KW-0547">Nucleotide-binding</keyword>
<dbReference type="STRING" id="2094558.A0A314UQT5"/>
<dbReference type="OrthoDB" id="3176171at2759"/>
<keyword evidence="3" id="KW-0067">ATP-binding</keyword>
<dbReference type="InterPro" id="IPR044986">
    <property type="entry name" value="KIF15/KIN-12"/>
</dbReference>
<sequence>MPCGSKLDQSRYNLVEIAKSLSLLEECFMQLKSEVEDRLEDHLTDTEKALLLSNSNLEQAKDTINTLSEQNSEFKVLLNDLYLKNSEANEQLAEQKEVVKGLEKEILHLTSSMETKLLCQVEGIEDELRRVISETDGLLEEVASLNDKLEMAYAISDEHEAISIEALQL</sequence>
<name>A0A314UQT5_PRUYE</name>
<proteinExistence type="predicted"/>
<dbReference type="Proteomes" id="UP000250321">
    <property type="component" value="Unassembled WGS sequence"/>
</dbReference>
<keyword evidence="5" id="KW-0505">Motor protein</keyword>
<accession>A0A314UQT5</accession>
<comment type="caution">
    <text evidence="7">The sequence shown here is derived from an EMBL/GenBank/DDBJ whole genome shotgun (WGS) entry which is preliminary data.</text>
</comment>
<evidence type="ECO:0000313" key="8">
    <source>
        <dbReference type="Proteomes" id="UP000250321"/>
    </source>
</evidence>
<dbReference type="AlphaFoldDB" id="A0A314UQT5"/>
<dbReference type="PANTHER" id="PTHR37739:SF18">
    <property type="entry name" value="KINESIN-LIKE PROTEIN KIN-12C"/>
    <property type="match status" value="1"/>
</dbReference>
<gene>
    <name evidence="7" type="ORF">Pyn_16358</name>
</gene>